<accession>A0A9D5HCB9</accession>
<protein>
    <submittedName>
        <fullName evidence="1">Uncharacterized protein</fullName>
    </submittedName>
</protein>
<dbReference type="PANTHER" id="PTHR37383:SF1">
    <property type="entry name" value="OS01G0694200 PROTEIN"/>
    <property type="match status" value="1"/>
</dbReference>
<sequence length="503" mass="54503">MLLLRASKLDLLPKSHPPSSYPSPSSSSSSISSLLFEPHSRSLALMLSDSSFLLYPSFSPSPSPSPPRPSATVVPPISTAACFLRLLSNPSSDPGHILFVSASPHAAGSGILLRAWILLRRPASADLFAPARLTFRRDHAKSAVALDLPHGFSVRLAGSVNVLVLHSLAANKIWVLTGRKVGQDGDGQTEVVLNKCAVIDCVLPIYSVVVSMGFLLLGEVDGARVFPLRPLVKGRRLEKHRGLEMRRTTGAQAPDLAAASLKKSLPNGLTNHAKIGTFSSSSSASSCVGIICCNGNKDSGTESGTWKIDDAEDAPLCKFQTVKLRQDSGDFGSFFVFIRCMKDHSSESDTKALKSLKAVSVRALNKKKFLILDSEGYLHLIDLHNTVASSETNVKFNINSKDAYVTRFDHTMKVQMLAVLPDLSTRKQVVWLSDGRYSVHMMSVGDPEYPISVNNEDENKEKTMQMTVTQAIFTGEKIQKIVPLAADSILILCQGNIFVYAVL</sequence>
<dbReference type="Proteomes" id="UP001085076">
    <property type="component" value="Miscellaneous, Linkage group lg05"/>
</dbReference>
<proteinExistence type="predicted"/>
<name>A0A9D5HCB9_9LILI</name>
<reference evidence="1" key="2">
    <citation type="journal article" date="2022" name="Hortic Res">
        <title>The genome of Dioscorea zingiberensis sheds light on the biosynthesis, origin and evolution of the medicinally important diosgenin saponins.</title>
        <authorList>
            <person name="Li Y."/>
            <person name="Tan C."/>
            <person name="Li Z."/>
            <person name="Guo J."/>
            <person name="Li S."/>
            <person name="Chen X."/>
            <person name="Wang C."/>
            <person name="Dai X."/>
            <person name="Yang H."/>
            <person name="Song W."/>
            <person name="Hou L."/>
            <person name="Xu J."/>
            <person name="Tong Z."/>
            <person name="Xu A."/>
            <person name="Yuan X."/>
            <person name="Wang W."/>
            <person name="Yang Q."/>
            <person name="Chen L."/>
            <person name="Sun Z."/>
            <person name="Wang K."/>
            <person name="Pan B."/>
            <person name="Chen J."/>
            <person name="Bao Y."/>
            <person name="Liu F."/>
            <person name="Qi X."/>
            <person name="Gang D.R."/>
            <person name="Wen J."/>
            <person name="Li J."/>
        </authorList>
    </citation>
    <scope>NUCLEOTIDE SEQUENCE</scope>
    <source>
        <strain evidence="1">Dzin_1.0</strain>
    </source>
</reference>
<dbReference type="PANTHER" id="PTHR37383">
    <property type="entry name" value="OS01G0694200 PROTEIN"/>
    <property type="match status" value="1"/>
</dbReference>
<gene>
    <name evidence="1" type="ORF">J5N97_019480</name>
</gene>
<dbReference type="OrthoDB" id="1925091at2759"/>
<reference evidence="1" key="1">
    <citation type="submission" date="2021-03" db="EMBL/GenBank/DDBJ databases">
        <authorList>
            <person name="Li Z."/>
            <person name="Yang C."/>
        </authorList>
    </citation>
    <scope>NUCLEOTIDE SEQUENCE</scope>
    <source>
        <strain evidence="1">Dzin_1.0</strain>
        <tissue evidence="1">Leaf</tissue>
    </source>
</reference>
<evidence type="ECO:0000313" key="2">
    <source>
        <dbReference type="Proteomes" id="UP001085076"/>
    </source>
</evidence>
<dbReference type="EMBL" id="JAGGNH010000005">
    <property type="protein sequence ID" value="KAJ0971521.1"/>
    <property type="molecule type" value="Genomic_DNA"/>
</dbReference>
<evidence type="ECO:0000313" key="1">
    <source>
        <dbReference type="EMBL" id="KAJ0971521.1"/>
    </source>
</evidence>
<dbReference type="AlphaFoldDB" id="A0A9D5HCB9"/>
<organism evidence="1 2">
    <name type="scientific">Dioscorea zingiberensis</name>
    <dbReference type="NCBI Taxonomy" id="325984"/>
    <lineage>
        <taxon>Eukaryota</taxon>
        <taxon>Viridiplantae</taxon>
        <taxon>Streptophyta</taxon>
        <taxon>Embryophyta</taxon>
        <taxon>Tracheophyta</taxon>
        <taxon>Spermatophyta</taxon>
        <taxon>Magnoliopsida</taxon>
        <taxon>Liliopsida</taxon>
        <taxon>Dioscoreales</taxon>
        <taxon>Dioscoreaceae</taxon>
        <taxon>Dioscorea</taxon>
    </lineage>
</organism>
<comment type="caution">
    <text evidence="1">The sequence shown here is derived from an EMBL/GenBank/DDBJ whole genome shotgun (WGS) entry which is preliminary data.</text>
</comment>
<keyword evidence="2" id="KW-1185">Reference proteome</keyword>